<dbReference type="PANTHER" id="PTHR33572:SF15">
    <property type="entry name" value="VELVET DOMAIN-CONTAINING PROTEIN"/>
    <property type="match status" value="1"/>
</dbReference>
<keyword evidence="3" id="KW-0804">Transcription</keyword>
<evidence type="ECO:0000256" key="4">
    <source>
        <dbReference type="ARBA" id="ARBA00023242"/>
    </source>
</evidence>
<dbReference type="InterPro" id="IPR021740">
    <property type="entry name" value="Velvet"/>
</dbReference>
<keyword evidence="2" id="KW-0805">Transcription regulation</keyword>
<dbReference type="InterPro" id="IPR037525">
    <property type="entry name" value="Velvet_dom"/>
</dbReference>
<feature type="compositionally biased region" description="Basic residues" evidence="5">
    <location>
        <begin position="490"/>
        <end position="501"/>
    </location>
</feature>
<evidence type="ECO:0000256" key="3">
    <source>
        <dbReference type="ARBA" id="ARBA00023163"/>
    </source>
</evidence>
<keyword evidence="8" id="KW-1185">Reference proteome</keyword>
<proteinExistence type="predicted"/>
<dbReference type="OrthoDB" id="3056235at2759"/>
<gene>
    <name evidence="7" type="ORF">PaG_01002</name>
</gene>
<keyword evidence="4" id="KW-0539">Nucleus</keyword>
<feature type="compositionally biased region" description="Basic and acidic residues" evidence="5">
    <location>
        <begin position="326"/>
        <end position="335"/>
    </location>
</feature>
<comment type="subcellular location">
    <subcellularLocation>
        <location evidence="1">Nucleus</location>
    </subcellularLocation>
</comment>
<feature type="compositionally biased region" description="Basic and acidic residues" evidence="5">
    <location>
        <begin position="150"/>
        <end position="164"/>
    </location>
</feature>
<dbReference type="Gene3D" id="2.60.40.3960">
    <property type="entry name" value="Velvet domain"/>
    <property type="match status" value="1"/>
</dbReference>
<dbReference type="PANTHER" id="PTHR33572">
    <property type="entry name" value="SPORE DEVELOPMENT REGULATOR VOSA"/>
    <property type="match status" value="1"/>
</dbReference>
<feature type="compositionally biased region" description="Low complexity" evidence="5">
    <location>
        <begin position="517"/>
        <end position="527"/>
    </location>
</feature>
<evidence type="ECO:0000256" key="1">
    <source>
        <dbReference type="ARBA" id="ARBA00004123"/>
    </source>
</evidence>
<feature type="region of interest" description="Disordered" evidence="5">
    <location>
        <begin position="312"/>
        <end position="385"/>
    </location>
</feature>
<dbReference type="InterPro" id="IPR038491">
    <property type="entry name" value="Velvet_dom_sf"/>
</dbReference>
<reference evidence="7 8" key="1">
    <citation type="journal article" date="2014" name="Genome Announc.">
        <title>Genome sequence of the basidiomycetous fungus Pseudozyma aphidis DSM70725, an efficient producer of biosurfactant mannosylerythritol lipids.</title>
        <authorList>
            <person name="Lorenz S."/>
            <person name="Guenther M."/>
            <person name="Grumaz C."/>
            <person name="Rupp S."/>
            <person name="Zibek S."/>
            <person name="Sohn K."/>
        </authorList>
    </citation>
    <scope>NUCLEOTIDE SEQUENCE [LARGE SCALE GENOMIC DNA]</scope>
    <source>
        <strain evidence="8">ATCC 32657 / CBS 517.83 / DSM 70725 / JCM 10318 / NBRC 10182 / NRRL Y-7954 / St-0401</strain>
    </source>
</reference>
<evidence type="ECO:0000313" key="8">
    <source>
        <dbReference type="Proteomes" id="UP000019462"/>
    </source>
</evidence>
<feature type="region of interest" description="Disordered" evidence="5">
    <location>
        <begin position="150"/>
        <end position="180"/>
    </location>
</feature>
<comment type="caution">
    <text evidence="7">The sequence shown here is derived from an EMBL/GenBank/DDBJ whole genome shotgun (WGS) entry which is preliminary data.</text>
</comment>
<evidence type="ECO:0000256" key="5">
    <source>
        <dbReference type="SAM" id="MobiDB-lite"/>
    </source>
</evidence>
<dbReference type="PROSITE" id="PS51821">
    <property type="entry name" value="VELVET"/>
    <property type="match status" value="1"/>
</dbReference>
<sequence length="657" mass="70723">MLEKSLLSNPGLEFTARGLLAPHQALPMSPVGLVSPAKNVSAAAFLHGNKDGRRKVLHQPRDAAELGCGSSRSAIHKNESSLSPCEVIQPASAVADEIVLTPAKASGLGSAHLQQQRPRAGRQNLPAALRLPWPPSLRFCFGSSRESRLVSRTSERAQQDRFKDLSAPSSTPPSTAPTKTATTFANLSHRAQIASRCVLRKGQPGHLLSSPRQSVALIIRPSTPSFPTIIRYQVQSILCPSGVSDLIKSPCAAIMPEMLAAHSMEAVKHSRGTPRPQHGQALADNWPHDLWRNLVCLRRVFIDSSPTLLSQGRLNRQRRHQSRQHQLTESERPGSQEKNPPAPSSSRAQESTSSAHSSGSYLSDRSTKRRLGSEPAGEALPISKRAEKVNEGSSLTYKLVLVQQPTIGSAFEDNLLGRLGLAPPLIVELQVFRDGKISDANADLPFLICQCSLLDEQGRVADMVDQRVGSASQQSQEARTAPAAVSAVPRRGRSVRNKISHRGGLADGTVTPLSLDSTEASTSSASEGTLTPGTGESSATQLSGRNSPQIVRMLYGTLAAGPQQYNSPNADEEEKAYFFFPELSIRTPGRFKIICTLLRLSLPGMEAAEVGSLASVETQTFEVVKRTDYSAPYITDISRHFARQGVPLLLPPGVSAE</sequence>
<dbReference type="HOGENOM" id="CLU_417445_0_0_1"/>
<feature type="region of interest" description="Disordered" evidence="5">
    <location>
        <begin position="471"/>
        <end position="546"/>
    </location>
</feature>
<dbReference type="GO" id="GO:0005634">
    <property type="term" value="C:nucleus"/>
    <property type="evidence" value="ECO:0007669"/>
    <property type="project" value="UniProtKB-SubCell"/>
</dbReference>
<name>W3VUN8_MOEAP</name>
<evidence type="ECO:0000313" key="7">
    <source>
        <dbReference type="EMBL" id="ETS64537.1"/>
    </source>
</evidence>
<dbReference type="EMBL" id="AWNI01000005">
    <property type="protein sequence ID" value="ETS64537.1"/>
    <property type="molecule type" value="Genomic_DNA"/>
</dbReference>
<protein>
    <recommendedName>
        <fullName evidence="6">Velvet domain-containing protein</fullName>
    </recommendedName>
</protein>
<feature type="compositionally biased region" description="Low complexity" evidence="5">
    <location>
        <begin position="344"/>
        <end position="363"/>
    </location>
</feature>
<accession>W3VUN8</accession>
<dbReference type="Proteomes" id="UP000019462">
    <property type="component" value="Unassembled WGS sequence"/>
</dbReference>
<dbReference type="AlphaFoldDB" id="W3VUN8"/>
<organism evidence="7 8">
    <name type="scientific">Moesziomyces aphidis</name>
    <name type="common">Pseudozyma aphidis</name>
    <dbReference type="NCBI Taxonomy" id="84754"/>
    <lineage>
        <taxon>Eukaryota</taxon>
        <taxon>Fungi</taxon>
        <taxon>Dikarya</taxon>
        <taxon>Basidiomycota</taxon>
        <taxon>Ustilaginomycotina</taxon>
        <taxon>Ustilaginomycetes</taxon>
        <taxon>Ustilaginales</taxon>
        <taxon>Ustilaginaceae</taxon>
        <taxon>Moesziomyces</taxon>
    </lineage>
</organism>
<dbReference type="Pfam" id="PF11754">
    <property type="entry name" value="Velvet"/>
    <property type="match status" value="1"/>
</dbReference>
<feature type="compositionally biased region" description="Polar residues" evidence="5">
    <location>
        <begin position="528"/>
        <end position="546"/>
    </location>
</feature>
<evidence type="ECO:0000256" key="2">
    <source>
        <dbReference type="ARBA" id="ARBA00023015"/>
    </source>
</evidence>
<feature type="domain" description="Velvet" evidence="6">
    <location>
        <begin position="392"/>
        <end position="651"/>
    </location>
</feature>
<evidence type="ECO:0000259" key="6">
    <source>
        <dbReference type="PROSITE" id="PS51821"/>
    </source>
</evidence>